<evidence type="ECO:0000313" key="3">
    <source>
        <dbReference type="Proteomes" id="UP000800200"/>
    </source>
</evidence>
<evidence type="ECO:0000256" key="1">
    <source>
        <dbReference type="SAM" id="Phobius"/>
    </source>
</evidence>
<dbReference type="EMBL" id="ML994670">
    <property type="protein sequence ID" value="KAF2179114.1"/>
    <property type="molecule type" value="Genomic_DNA"/>
</dbReference>
<dbReference type="AlphaFoldDB" id="A0A6A6DHU4"/>
<name>A0A6A6DHU4_9PEZI</name>
<dbReference type="Proteomes" id="UP000800200">
    <property type="component" value="Unassembled WGS sequence"/>
</dbReference>
<gene>
    <name evidence="2" type="ORF">K469DRAFT_695019</name>
</gene>
<accession>A0A6A6DHU4</accession>
<proteinExistence type="predicted"/>
<keyword evidence="3" id="KW-1185">Reference proteome</keyword>
<sequence>MALPTRLKVDIRDHWTKEDAPFQKASKSLSDLLGYRALCEPEWHMLWTELRPYFSDMSTFVPSVSSTMTAWCKTFTALLDEEKNAEWTEQVLEELPKMNILRIRLEVGGDEKPMTRWTADQKTFIVYLPKCGPSYQPTTSGVFRTDFLDCFRTEPARPTPLALRSPLPDDSWADIEVDTATGNLSTREGQAKTPPEPYPALVKASLHVLPDISTLERPEYLMLKPPYHLIITHSTYQKEIIVQCSHPPTLKVIEGYFKRWTKLDTNTVNDPPAAEIFLRESPFGLSSIHDQLVISMQNSRAHFTLSITFLLSFVEGVLGYVFAFGDGGSWTFRREIGFK</sequence>
<reference evidence="2" key="1">
    <citation type="journal article" date="2020" name="Stud. Mycol.">
        <title>101 Dothideomycetes genomes: a test case for predicting lifestyles and emergence of pathogens.</title>
        <authorList>
            <person name="Haridas S."/>
            <person name="Albert R."/>
            <person name="Binder M."/>
            <person name="Bloem J."/>
            <person name="Labutti K."/>
            <person name="Salamov A."/>
            <person name="Andreopoulos B."/>
            <person name="Baker S."/>
            <person name="Barry K."/>
            <person name="Bills G."/>
            <person name="Bluhm B."/>
            <person name="Cannon C."/>
            <person name="Castanera R."/>
            <person name="Culley D."/>
            <person name="Daum C."/>
            <person name="Ezra D."/>
            <person name="Gonzalez J."/>
            <person name="Henrissat B."/>
            <person name="Kuo A."/>
            <person name="Liang C."/>
            <person name="Lipzen A."/>
            <person name="Lutzoni F."/>
            <person name="Magnuson J."/>
            <person name="Mondo S."/>
            <person name="Nolan M."/>
            <person name="Ohm R."/>
            <person name="Pangilinan J."/>
            <person name="Park H.-J."/>
            <person name="Ramirez L."/>
            <person name="Alfaro M."/>
            <person name="Sun H."/>
            <person name="Tritt A."/>
            <person name="Yoshinaga Y."/>
            <person name="Zwiers L.-H."/>
            <person name="Turgeon B."/>
            <person name="Goodwin S."/>
            <person name="Spatafora J."/>
            <person name="Crous P."/>
            <person name="Grigoriev I."/>
        </authorList>
    </citation>
    <scope>NUCLEOTIDE SEQUENCE</scope>
    <source>
        <strain evidence="2">CBS 207.26</strain>
    </source>
</reference>
<evidence type="ECO:0000313" key="2">
    <source>
        <dbReference type="EMBL" id="KAF2179114.1"/>
    </source>
</evidence>
<keyword evidence="1" id="KW-1133">Transmembrane helix</keyword>
<dbReference type="OrthoDB" id="4926491at2759"/>
<feature type="transmembrane region" description="Helical" evidence="1">
    <location>
        <begin position="303"/>
        <end position="324"/>
    </location>
</feature>
<keyword evidence="1" id="KW-0472">Membrane</keyword>
<protein>
    <submittedName>
        <fullName evidence="2">Uncharacterized protein</fullName>
    </submittedName>
</protein>
<keyword evidence="1" id="KW-0812">Transmembrane</keyword>
<organism evidence="2 3">
    <name type="scientific">Zopfia rhizophila CBS 207.26</name>
    <dbReference type="NCBI Taxonomy" id="1314779"/>
    <lineage>
        <taxon>Eukaryota</taxon>
        <taxon>Fungi</taxon>
        <taxon>Dikarya</taxon>
        <taxon>Ascomycota</taxon>
        <taxon>Pezizomycotina</taxon>
        <taxon>Dothideomycetes</taxon>
        <taxon>Dothideomycetes incertae sedis</taxon>
        <taxon>Zopfiaceae</taxon>
        <taxon>Zopfia</taxon>
    </lineage>
</organism>